<gene>
    <name evidence="6" type="primary">pgpep1l</name>
</gene>
<dbReference type="InterPro" id="IPR000816">
    <property type="entry name" value="Peptidase_C15"/>
</dbReference>
<evidence type="ECO:0000313" key="7">
    <source>
        <dbReference type="Proteomes" id="UP000314983"/>
    </source>
</evidence>
<dbReference type="OMA" id="IWEDFQP"/>
<dbReference type="InterPro" id="IPR016125">
    <property type="entry name" value="Peptidase_C15-like"/>
</dbReference>
<dbReference type="GeneTree" id="ENSGT00390000015368"/>
<name>A0A4W4HAY1_ELEEL</name>
<dbReference type="Gene3D" id="3.40.630.20">
    <property type="entry name" value="Peptidase C15, pyroglutamyl peptidase I-like"/>
    <property type="match status" value="1"/>
</dbReference>
<evidence type="ECO:0000256" key="4">
    <source>
        <dbReference type="ARBA" id="ARBA00022801"/>
    </source>
</evidence>
<dbReference type="Ensembl" id="ENSEEET00000046257.2">
    <property type="protein sequence ID" value="ENSEEEP00000045750.2"/>
    <property type="gene ID" value="ENSEEEG00000021569.2"/>
</dbReference>
<reference evidence="7" key="2">
    <citation type="journal article" date="2017" name="Sci. Adv.">
        <title>A tail of two voltages: Proteomic comparison of the three electric organs of the electric eel.</title>
        <authorList>
            <person name="Traeger L.L."/>
            <person name="Sabat G."/>
            <person name="Barrett-Wilt G.A."/>
            <person name="Wells G.B."/>
            <person name="Sussman M.R."/>
        </authorList>
    </citation>
    <scope>NUCLEOTIDE SEQUENCE [LARGE SCALE GENOMIC DNA]</scope>
</reference>
<organism evidence="6 7">
    <name type="scientific">Electrophorus electricus</name>
    <name type="common">Electric eel</name>
    <name type="synonym">Gymnotus electricus</name>
    <dbReference type="NCBI Taxonomy" id="8005"/>
    <lineage>
        <taxon>Eukaryota</taxon>
        <taxon>Metazoa</taxon>
        <taxon>Chordata</taxon>
        <taxon>Craniata</taxon>
        <taxon>Vertebrata</taxon>
        <taxon>Euteleostomi</taxon>
        <taxon>Actinopterygii</taxon>
        <taxon>Neopterygii</taxon>
        <taxon>Teleostei</taxon>
        <taxon>Ostariophysi</taxon>
        <taxon>Gymnotiformes</taxon>
        <taxon>Gymnotoidei</taxon>
        <taxon>Gymnotidae</taxon>
        <taxon>Electrophorus</taxon>
    </lineage>
</organism>
<dbReference type="PRINTS" id="PR00706">
    <property type="entry name" value="PYROGLUPTASE"/>
</dbReference>
<comment type="similarity">
    <text evidence="1">Belongs to the peptidase C15 family.</text>
</comment>
<dbReference type="PANTHER" id="PTHR23402">
    <property type="entry name" value="PROTEASE FAMILY C15 PYROGLUTAMYL-PEPTIDASE I-RELATED"/>
    <property type="match status" value="1"/>
</dbReference>
<evidence type="ECO:0000256" key="2">
    <source>
        <dbReference type="ARBA" id="ARBA00022490"/>
    </source>
</evidence>
<dbReference type="GO" id="GO:0005829">
    <property type="term" value="C:cytosol"/>
    <property type="evidence" value="ECO:0007669"/>
    <property type="project" value="InterPro"/>
</dbReference>
<evidence type="ECO:0000256" key="5">
    <source>
        <dbReference type="ARBA" id="ARBA00022807"/>
    </source>
</evidence>
<sequence length="207" mass="22732">QSFFFNDICSEFGPFRQCLVNPSWEGWKITGLGEGIEAQTAEIPVSYAKAQQILAEIWQNMKPKVAVHLGIAPGTKCIILEQTAKNHDYKDRDVCGFCPAGNFCIEGGAEQLDSIISMRSLANSPLGFTSKARVCNMSSAHRYLCDFVYYCSLYYGQRRAALIHVPVSGSLAHPDRLVPQLQAIILALLQQLDKHSSSPTKSTCSAG</sequence>
<evidence type="ECO:0000256" key="3">
    <source>
        <dbReference type="ARBA" id="ARBA00022670"/>
    </source>
</evidence>
<dbReference type="GO" id="GO:0016920">
    <property type="term" value="F:pyroglutamyl-peptidase activity"/>
    <property type="evidence" value="ECO:0007669"/>
    <property type="project" value="InterPro"/>
</dbReference>
<accession>A0A4W4HAY1</accession>
<proteinExistence type="inferred from homology"/>
<keyword evidence="3" id="KW-0645">Protease</keyword>
<dbReference type="Proteomes" id="UP000314983">
    <property type="component" value="Chromosome 4"/>
</dbReference>
<dbReference type="Pfam" id="PF01470">
    <property type="entry name" value="Peptidase_C15"/>
    <property type="match status" value="1"/>
</dbReference>
<protein>
    <recommendedName>
        <fullName evidence="8">Pyroglutamyl-peptidase I like</fullName>
    </recommendedName>
</protein>
<reference evidence="7" key="1">
    <citation type="journal article" date="2014" name="Science">
        <title>Nonhuman genetics. Genomic basis for the convergent evolution of electric organs.</title>
        <authorList>
            <person name="Gallant J.R."/>
            <person name="Traeger L.L."/>
            <person name="Volkening J.D."/>
            <person name="Moffett H."/>
            <person name="Chen P.H."/>
            <person name="Novina C.D."/>
            <person name="Phillips G.N.Jr."/>
            <person name="Anand R."/>
            <person name="Wells G.B."/>
            <person name="Pinch M."/>
            <person name="Guth R."/>
            <person name="Unguez G.A."/>
            <person name="Albert J.S."/>
            <person name="Zakon H.H."/>
            <person name="Samanta M.P."/>
            <person name="Sussman M.R."/>
        </authorList>
    </citation>
    <scope>NUCLEOTIDE SEQUENCE [LARGE SCALE GENOMIC DNA]</scope>
</reference>
<evidence type="ECO:0000313" key="6">
    <source>
        <dbReference type="Ensembl" id="ENSEEEP00000045750.2"/>
    </source>
</evidence>
<evidence type="ECO:0008006" key="8">
    <source>
        <dbReference type="Google" id="ProtNLM"/>
    </source>
</evidence>
<keyword evidence="7" id="KW-1185">Reference proteome</keyword>
<dbReference type="STRING" id="8005.ENSEEEP00000045750"/>
<keyword evidence="5" id="KW-0788">Thiol protease</keyword>
<keyword evidence="4" id="KW-0378">Hydrolase</keyword>
<keyword evidence="2" id="KW-0963">Cytoplasm</keyword>
<reference evidence="6" key="3">
    <citation type="submission" date="2020-05" db="EMBL/GenBank/DDBJ databases">
        <title>Electrophorus electricus (electric eel) genome, fEleEle1, primary haplotype.</title>
        <authorList>
            <person name="Myers G."/>
            <person name="Meyer A."/>
            <person name="Fedrigo O."/>
            <person name="Formenti G."/>
            <person name="Rhie A."/>
            <person name="Tracey A."/>
            <person name="Sims Y."/>
            <person name="Jarvis E.D."/>
        </authorList>
    </citation>
    <scope>NUCLEOTIDE SEQUENCE [LARGE SCALE GENOMIC DNA]</scope>
</reference>
<evidence type="ECO:0000256" key="1">
    <source>
        <dbReference type="ARBA" id="ARBA00006641"/>
    </source>
</evidence>
<dbReference type="GO" id="GO:0006508">
    <property type="term" value="P:proteolysis"/>
    <property type="evidence" value="ECO:0007669"/>
    <property type="project" value="UniProtKB-KW"/>
</dbReference>
<reference evidence="6" key="4">
    <citation type="submission" date="2025-08" db="UniProtKB">
        <authorList>
            <consortium name="Ensembl"/>
        </authorList>
    </citation>
    <scope>IDENTIFICATION</scope>
</reference>
<dbReference type="PANTHER" id="PTHR23402:SF1">
    <property type="entry name" value="PYROGLUTAMYL-PEPTIDASE I"/>
    <property type="match status" value="1"/>
</dbReference>
<dbReference type="SUPFAM" id="SSF53182">
    <property type="entry name" value="Pyrrolidone carboxyl peptidase (pyroglutamate aminopeptidase)"/>
    <property type="match status" value="1"/>
</dbReference>
<reference evidence="6" key="5">
    <citation type="submission" date="2025-09" db="UniProtKB">
        <authorList>
            <consortium name="Ensembl"/>
        </authorList>
    </citation>
    <scope>IDENTIFICATION</scope>
</reference>
<dbReference type="AlphaFoldDB" id="A0A4W4HAY1"/>
<dbReference type="InterPro" id="IPR036440">
    <property type="entry name" value="Peptidase_C15-like_sf"/>
</dbReference>